<comment type="caution">
    <text evidence="1">The sequence shown here is derived from an EMBL/GenBank/DDBJ whole genome shotgun (WGS) entry which is preliminary data.</text>
</comment>
<feature type="non-terminal residue" evidence="1">
    <location>
        <position position="78"/>
    </location>
</feature>
<sequence>SEGPESRSFSIQETPDVTNRSLCESQCKHADSNRLLCRRSTVGQSRLWWNSCRYTNHCDDEKVGVVEQVHQPIVHCIE</sequence>
<reference evidence="2" key="1">
    <citation type="submission" date="2022-10" db="EMBL/GenBank/DDBJ databases">
        <title>Genome assembly of Pristionchus species.</title>
        <authorList>
            <person name="Yoshida K."/>
            <person name="Sommer R.J."/>
        </authorList>
    </citation>
    <scope>NUCLEOTIDE SEQUENCE [LARGE SCALE GENOMIC DNA]</scope>
    <source>
        <strain evidence="2">RS5460</strain>
    </source>
</reference>
<organism evidence="1 2">
    <name type="scientific">Pristionchus mayeri</name>
    <dbReference type="NCBI Taxonomy" id="1317129"/>
    <lineage>
        <taxon>Eukaryota</taxon>
        <taxon>Metazoa</taxon>
        <taxon>Ecdysozoa</taxon>
        <taxon>Nematoda</taxon>
        <taxon>Chromadorea</taxon>
        <taxon>Rhabditida</taxon>
        <taxon>Rhabditina</taxon>
        <taxon>Diplogasteromorpha</taxon>
        <taxon>Diplogasteroidea</taxon>
        <taxon>Neodiplogasteridae</taxon>
        <taxon>Pristionchus</taxon>
    </lineage>
</organism>
<feature type="non-terminal residue" evidence="1">
    <location>
        <position position="1"/>
    </location>
</feature>
<keyword evidence="2" id="KW-1185">Reference proteome</keyword>
<dbReference type="EMBL" id="BTRK01000001">
    <property type="protein sequence ID" value="GMR33851.1"/>
    <property type="molecule type" value="Genomic_DNA"/>
</dbReference>
<accession>A0AAN4Z7C1</accession>
<proteinExistence type="predicted"/>
<evidence type="ECO:0000313" key="1">
    <source>
        <dbReference type="EMBL" id="GMR33851.1"/>
    </source>
</evidence>
<evidence type="ECO:0000313" key="2">
    <source>
        <dbReference type="Proteomes" id="UP001328107"/>
    </source>
</evidence>
<protein>
    <submittedName>
        <fullName evidence="1">Uncharacterized protein</fullName>
    </submittedName>
</protein>
<name>A0AAN4Z7C1_9BILA</name>
<gene>
    <name evidence="1" type="ORF">PMAYCL1PPCAC_04046</name>
</gene>
<dbReference type="Proteomes" id="UP001328107">
    <property type="component" value="Unassembled WGS sequence"/>
</dbReference>
<dbReference type="AlphaFoldDB" id="A0AAN4Z7C1"/>